<evidence type="ECO:0000313" key="3">
    <source>
        <dbReference type="EMBL" id="OWK37946.1"/>
    </source>
</evidence>
<dbReference type="EMBL" id="NIDE01000014">
    <property type="protein sequence ID" value="OWK37946.1"/>
    <property type="molecule type" value="Genomic_DNA"/>
</dbReference>
<dbReference type="InterPro" id="IPR029063">
    <property type="entry name" value="SAM-dependent_MTases_sf"/>
</dbReference>
<dbReference type="InterPro" id="IPR025714">
    <property type="entry name" value="Methyltranfer_dom"/>
</dbReference>
<feature type="chain" id="PRO_5013053286" description="Methyltransferase domain-containing protein" evidence="1">
    <location>
        <begin position="18"/>
        <end position="251"/>
    </location>
</feature>
<dbReference type="Proteomes" id="UP000214646">
    <property type="component" value="Unassembled WGS sequence"/>
</dbReference>
<evidence type="ECO:0000313" key="4">
    <source>
        <dbReference type="Proteomes" id="UP000214646"/>
    </source>
</evidence>
<dbReference type="PANTHER" id="PTHR43861">
    <property type="entry name" value="TRANS-ACONITATE 2-METHYLTRANSFERASE-RELATED"/>
    <property type="match status" value="1"/>
</dbReference>
<gene>
    <name evidence="3" type="ORF">FRUB_07066</name>
</gene>
<dbReference type="Gene3D" id="3.40.50.150">
    <property type="entry name" value="Vaccinia Virus protein VP39"/>
    <property type="match status" value="1"/>
</dbReference>
<keyword evidence="1" id="KW-0732">Signal</keyword>
<feature type="signal peptide" evidence="1">
    <location>
        <begin position="1"/>
        <end position="17"/>
    </location>
</feature>
<evidence type="ECO:0000259" key="2">
    <source>
        <dbReference type="Pfam" id="PF13847"/>
    </source>
</evidence>
<sequence>MRYVAMIVLLSSTFAVGAPVRADDPKPASKDNPKARYEFKENHDPDGIGKFYLGREIAHVMGFQASGWLERTEREKEEEPGKLLKALEVKEGMVVADVGAGSGFHTFRIAPLVGEKGKVLAVDIQPEMLDLIKQRAKKEKVTNVEPVKSTEADPKLPKESVDLIFMVDVYHELSQPYEMTEKMVASLKPGGRMVFVEFRLEDDKVPIKLVHKMTERQVIREMGPFPEMEHTKTVETLPWQHIIIFTKKAAK</sequence>
<feature type="domain" description="Methyltransferase" evidence="2">
    <location>
        <begin position="90"/>
        <end position="213"/>
    </location>
</feature>
<reference evidence="4" key="1">
    <citation type="submission" date="2017-06" db="EMBL/GenBank/DDBJ databases">
        <title>Genome analysis of Fimbriiglobus ruber SP5, the first member of the order Planctomycetales with confirmed chitinolytic capability.</title>
        <authorList>
            <person name="Ravin N.V."/>
            <person name="Rakitin A.L."/>
            <person name="Ivanova A.A."/>
            <person name="Beletsky A.V."/>
            <person name="Kulichevskaya I.S."/>
            <person name="Mardanov A.V."/>
            <person name="Dedysh S.N."/>
        </authorList>
    </citation>
    <scope>NUCLEOTIDE SEQUENCE [LARGE SCALE GENOMIC DNA]</scope>
    <source>
        <strain evidence="4">SP5</strain>
    </source>
</reference>
<proteinExistence type="predicted"/>
<accession>A0A225DKG0</accession>
<protein>
    <recommendedName>
        <fullName evidence="2">Methyltransferase domain-containing protein</fullName>
    </recommendedName>
</protein>
<keyword evidence="4" id="KW-1185">Reference proteome</keyword>
<dbReference type="CDD" id="cd02440">
    <property type="entry name" value="AdoMet_MTases"/>
    <property type="match status" value="1"/>
</dbReference>
<dbReference type="Pfam" id="PF13847">
    <property type="entry name" value="Methyltransf_31"/>
    <property type="match status" value="1"/>
</dbReference>
<organism evidence="3 4">
    <name type="scientific">Fimbriiglobus ruber</name>
    <dbReference type="NCBI Taxonomy" id="1908690"/>
    <lineage>
        <taxon>Bacteria</taxon>
        <taxon>Pseudomonadati</taxon>
        <taxon>Planctomycetota</taxon>
        <taxon>Planctomycetia</taxon>
        <taxon>Gemmatales</taxon>
        <taxon>Gemmataceae</taxon>
        <taxon>Fimbriiglobus</taxon>
    </lineage>
</organism>
<dbReference type="SUPFAM" id="SSF53335">
    <property type="entry name" value="S-adenosyl-L-methionine-dependent methyltransferases"/>
    <property type="match status" value="1"/>
</dbReference>
<comment type="caution">
    <text evidence="3">The sequence shown here is derived from an EMBL/GenBank/DDBJ whole genome shotgun (WGS) entry which is preliminary data.</text>
</comment>
<dbReference type="AlphaFoldDB" id="A0A225DKG0"/>
<name>A0A225DKG0_9BACT</name>
<evidence type="ECO:0000256" key="1">
    <source>
        <dbReference type="SAM" id="SignalP"/>
    </source>
</evidence>